<organism evidence="1 2">
    <name type="scientific">Candidatus Entotheonella gemina</name>
    <dbReference type="NCBI Taxonomy" id="1429439"/>
    <lineage>
        <taxon>Bacteria</taxon>
        <taxon>Pseudomonadati</taxon>
        <taxon>Nitrospinota/Tectimicrobiota group</taxon>
        <taxon>Candidatus Tectimicrobiota</taxon>
        <taxon>Candidatus Entotheonellia</taxon>
        <taxon>Candidatus Entotheonellales</taxon>
        <taxon>Candidatus Entotheonellaceae</taxon>
        <taxon>Candidatus Entotheonella</taxon>
    </lineage>
</organism>
<sequence length="32" mass="3540">MFNMPIAYTISAVKASQGEKSDNKMAFMEEGI</sequence>
<dbReference type="Proteomes" id="UP000019140">
    <property type="component" value="Unassembled WGS sequence"/>
</dbReference>
<dbReference type="EMBL" id="AZHX01001360">
    <property type="protein sequence ID" value="ETX03893.1"/>
    <property type="molecule type" value="Genomic_DNA"/>
</dbReference>
<reference evidence="1 2" key="1">
    <citation type="journal article" date="2014" name="Nature">
        <title>An environmental bacterial taxon with a large and distinct metabolic repertoire.</title>
        <authorList>
            <person name="Wilson M.C."/>
            <person name="Mori T."/>
            <person name="Ruckert C."/>
            <person name="Uria A.R."/>
            <person name="Helf M.J."/>
            <person name="Takada K."/>
            <person name="Gernert C."/>
            <person name="Steffens U.A."/>
            <person name="Heycke N."/>
            <person name="Schmitt S."/>
            <person name="Rinke C."/>
            <person name="Helfrich E.J."/>
            <person name="Brachmann A.O."/>
            <person name="Gurgui C."/>
            <person name="Wakimoto T."/>
            <person name="Kracht M."/>
            <person name="Crusemann M."/>
            <person name="Hentschel U."/>
            <person name="Abe I."/>
            <person name="Matsunaga S."/>
            <person name="Kalinowski J."/>
            <person name="Takeyama H."/>
            <person name="Piel J."/>
        </authorList>
    </citation>
    <scope>NUCLEOTIDE SEQUENCE [LARGE SCALE GENOMIC DNA]</scope>
    <source>
        <strain evidence="2">TSY2</strain>
    </source>
</reference>
<gene>
    <name evidence="1" type="ORF">ETSY2_31945</name>
</gene>
<dbReference type="AlphaFoldDB" id="W4M193"/>
<comment type="caution">
    <text evidence="1">The sequence shown here is derived from an EMBL/GenBank/DDBJ whole genome shotgun (WGS) entry which is preliminary data.</text>
</comment>
<keyword evidence="2" id="KW-1185">Reference proteome</keyword>
<dbReference type="HOGENOM" id="CLU_3388639_0_0_7"/>
<proteinExistence type="predicted"/>
<accession>W4M193</accession>
<protein>
    <submittedName>
        <fullName evidence="1">Uncharacterized protein</fullName>
    </submittedName>
</protein>
<name>W4M193_9BACT</name>
<evidence type="ECO:0000313" key="2">
    <source>
        <dbReference type="Proteomes" id="UP000019140"/>
    </source>
</evidence>
<evidence type="ECO:0000313" key="1">
    <source>
        <dbReference type="EMBL" id="ETX03893.1"/>
    </source>
</evidence>